<feature type="non-terminal residue" evidence="2">
    <location>
        <position position="1"/>
    </location>
</feature>
<dbReference type="PANTHER" id="PTHR23408:SF3">
    <property type="entry name" value="METHYLMALONIC ACIDURIA TYPE A PROTEIN, MITOCHONDRIAL"/>
    <property type="match status" value="1"/>
</dbReference>
<reference evidence="2" key="2">
    <citation type="journal article" date="2014" name="ISME J.">
        <title>Microbial stratification in low pH oxic and suboxic macroscopic growths along an acid mine drainage.</title>
        <authorList>
            <person name="Mendez-Garcia C."/>
            <person name="Mesa V."/>
            <person name="Sprenger R.R."/>
            <person name="Richter M."/>
            <person name="Diez M.S."/>
            <person name="Solano J."/>
            <person name="Bargiela R."/>
            <person name="Golyshina O.V."/>
            <person name="Manteca A."/>
            <person name="Ramos J.L."/>
            <person name="Gallego J.R."/>
            <person name="Llorente I."/>
            <person name="Martins Dos Santos V.A."/>
            <person name="Jensen O.N."/>
            <person name="Pelaez A.I."/>
            <person name="Sanchez J."/>
            <person name="Ferrer M."/>
        </authorList>
    </citation>
    <scope>NUCLEOTIDE SEQUENCE</scope>
</reference>
<reference evidence="2" key="1">
    <citation type="submission" date="2013-08" db="EMBL/GenBank/DDBJ databases">
        <authorList>
            <person name="Mendez C."/>
            <person name="Richter M."/>
            <person name="Ferrer M."/>
            <person name="Sanchez J."/>
        </authorList>
    </citation>
    <scope>NUCLEOTIDE SEQUENCE</scope>
</reference>
<dbReference type="Pfam" id="PF03308">
    <property type="entry name" value="MeaB"/>
    <property type="match status" value="1"/>
</dbReference>
<dbReference type="InterPro" id="IPR005129">
    <property type="entry name" value="GTPase_ArgK"/>
</dbReference>
<dbReference type="Gene3D" id="3.40.50.300">
    <property type="entry name" value="P-loop containing nucleotide triphosphate hydrolases"/>
    <property type="match status" value="1"/>
</dbReference>
<protein>
    <submittedName>
        <fullName evidence="2">ArgK protein</fullName>
    </submittedName>
</protein>
<organism evidence="2">
    <name type="scientific">mine drainage metagenome</name>
    <dbReference type="NCBI Taxonomy" id="410659"/>
    <lineage>
        <taxon>unclassified sequences</taxon>
        <taxon>metagenomes</taxon>
        <taxon>ecological metagenomes</taxon>
    </lineage>
</organism>
<dbReference type="GO" id="GO:0005737">
    <property type="term" value="C:cytoplasm"/>
    <property type="evidence" value="ECO:0007669"/>
    <property type="project" value="TreeGrafter"/>
</dbReference>
<gene>
    <name evidence="2" type="ORF">B1B_11162</name>
</gene>
<sequence length="149" mass="16464">PHLGDEVQTLKAGLFEIADIFVVNKSDLPGADRAARDLSELAQLSAFVDGWRPQVVQTSTLAPSGIVELWNAVEAHEQALRSGSQLKARLTERADQELRSLLLARVQESLDQELRPTPGWETLVSAVVDRTSDPYTASEKAYRLLLRCL</sequence>
<dbReference type="InterPro" id="IPR027417">
    <property type="entry name" value="P-loop_NTPase"/>
</dbReference>
<name>T0ZQT5_9ZZZZ</name>
<dbReference type="GO" id="GO:0003924">
    <property type="term" value="F:GTPase activity"/>
    <property type="evidence" value="ECO:0007669"/>
    <property type="project" value="InterPro"/>
</dbReference>
<dbReference type="SUPFAM" id="SSF52540">
    <property type="entry name" value="P-loop containing nucleoside triphosphate hydrolases"/>
    <property type="match status" value="1"/>
</dbReference>
<evidence type="ECO:0000313" key="2">
    <source>
        <dbReference type="EMBL" id="EQD50656.1"/>
    </source>
</evidence>
<comment type="caution">
    <text evidence="2">The sequence shown here is derived from an EMBL/GenBank/DDBJ whole genome shotgun (WGS) entry which is preliminary data.</text>
</comment>
<dbReference type="AlphaFoldDB" id="T0ZQT5"/>
<proteinExistence type="inferred from homology"/>
<dbReference type="EMBL" id="AUZY01007229">
    <property type="protein sequence ID" value="EQD50656.1"/>
    <property type="molecule type" value="Genomic_DNA"/>
</dbReference>
<dbReference type="GO" id="GO:0005525">
    <property type="term" value="F:GTP binding"/>
    <property type="evidence" value="ECO:0007669"/>
    <property type="project" value="InterPro"/>
</dbReference>
<comment type="similarity">
    <text evidence="1">Belongs to the SIMIBI class G3E GTPase family. ArgK/MeaB subfamily.</text>
</comment>
<dbReference type="PANTHER" id="PTHR23408">
    <property type="entry name" value="METHYLMALONYL-COA MUTASE"/>
    <property type="match status" value="1"/>
</dbReference>
<accession>T0ZQT5</accession>
<evidence type="ECO:0000256" key="1">
    <source>
        <dbReference type="ARBA" id="ARBA00009625"/>
    </source>
</evidence>